<keyword evidence="3" id="KW-1185">Reference proteome</keyword>
<dbReference type="Proteomes" id="UP000009138">
    <property type="component" value="Unassembled WGS sequence"/>
</dbReference>
<evidence type="ECO:0000313" key="2">
    <source>
        <dbReference type="EMBL" id="EIE91102.1"/>
    </source>
</evidence>
<feature type="region of interest" description="Disordered" evidence="1">
    <location>
        <begin position="47"/>
        <end position="66"/>
    </location>
</feature>
<evidence type="ECO:0000313" key="3">
    <source>
        <dbReference type="Proteomes" id="UP000009138"/>
    </source>
</evidence>
<sequence>MFLLNLSALKEEHVENSRLRRCMDEDEFITLDSIVKPIIVKVSLLKGKKRMADEEPTSSPDTSSYY</sequence>
<dbReference type="VEuPathDB" id="FungiDB:RO3G_15813"/>
<dbReference type="AlphaFoldDB" id="I1CRM2"/>
<proteinExistence type="predicted"/>
<feature type="compositionally biased region" description="Polar residues" evidence="1">
    <location>
        <begin position="57"/>
        <end position="66"/>
    </location>
</feature>
<dbReference type="InParanoid" id="I1CRM2"/>
<dbReference type="EMBL" id="CH476748">
    <property type="protein sequence ID" value="EIE91102.1"/>
    <property type="molecule type" value="Genomic_DNA"/>
</dbReference>
<reference evidence="2 3" key="1">
    <citation type="journal article" date="2009" name="PLoS Genet.">
        <title>Genomic analysis of the basal lineage fungus Rhizopus oryzae reveals a whole-genome duplication.</title>
        <authorList>
            <person name="Ma L.-J."/>
            <person name="Ibrahim A.S."/>
            <person name="Skory C."/>
            <person name="Grabherr M.G."/>
            <person name="Burger G."/>
            <person name="Butler M."/>
            <person name="Elias M."/>
            <person name="Idnurm A."/>
            <person name="Lang B.F."/>
            <person name="Sone T."/>
            <person name="Abe A."/>
            <person name="Calvo S.E."/>
            <person name="Corrochano L.M."/>
            <person name="Engels R."/>
            <person name="Fu J."/>
            <person name="Hansberg W."/>
            <person name="Kim J.-M."/>
            <person name="Kodira C.D."/>
            <person name="Koehrsen M.J."/>
            <person name="Liu B."/>
            <person name="Miranda-Saavedra D."/>
            <person name="O'Leary S."/>
            <person name="Ortiz-Castellanos L."/>
            <person name="Poulter R."/>
            <person name="Rodriguez-Romero J."/>
            <person name="Ruiz-Herrera J."/>
            <person name="Shen Y.-Q."/>
            <person name="Zeng Q."/>
            <person name="Galagan J."/>
            <person name="Birren B.W."/>
            <person name="Cuomo C.A."/>
            <person name="Wickes B.L."/>
        </authorList>
    </citation>
    <scope>NUCLEOTIDE SEQUENCE [LARGE SCALE GENOMIC DNA]</scope>
    <source>
        <strain evidence="3">RA 99-880 / ATCC MYA-4621 / FGSC 9543 / NRRL 43880</strain>
    </source>
</reference>
<name>I1CRM2_RHIO9</name>
<protein>
    <submittedName>
        <fullName evidence="2">Uncharacterized protein</fullName>
    </submittedName>
</protein>
<accession>I1CRM2</accession>
<dbReference type="RefSeq" id="XP_067526498.1">
    <property type="nucleotide sequence ID" value="XM_067670397.1"/>
</dbReference>
<gene>
    <name evidence="2" type="ORF">RO3G_15813</name>
</gene>
<evidence type="ECO:0000256" key="1">
    <source>
        <dbReference type="SAM" id="MobiDB-lite"/>
    </source>
</evidence>
<dbReference type="GeneID" id="93622778"/>
<organism evidence="2 3">
    <name type="scientific">Rhizopus delemar (strain RA 99-880 / ATCC MYA-4621 / FGSC 9543 / NRRL 43880)</name>
    <name type="common">Mucormycosis agent</name>
    <name type="synonym">Rhizopus arrhizus var. delemar</name>
    <dbReference type="NCBI Taxonomy" id="246409"/>
    <lineage>
        <taxon>Eukaryota</taxon>
        <taxon>Fungi</taxon>
        <taxon>Fungi incertae sedis</taxon>
        <taxon>Mucoromycota</taxon>
        <taxon>Mucoromycotina</taxon>
        <taxon>Mucoromycetes</taxon>
        <taxon>Mucorales</taxon>
        <taxon>Mucorineae</taxon>
        <taxon>Rhizopodaceae</taxon>
        <taxon>Rhizopus</taxon>
    </lineage>
</organism>